<feature type="domain" description="Thymidylate kinase-like" evidence="12">
    <location>
        <begin position="5"/>
        <end position="185"/>
    </location>
</feature>
<dbReference type="Gene3D" id="3.40.50.300">
    <property type="entry name" value="P-loop containing nucleotide triphosphate hydrolases"/>
    <property type="match status" value="1"/>
</dbReference>
<protein>
    <recommendedName>
        <fullName evidence="3 11">Probable thymidylate kinase</fullName>
        <ecNumber evidence="2 11">2.7.4.9</ecNumber>
    </recommendedName>
    <alternativeName>
        <fullName evidence="9 11">dTMP kinase</fullName>
    </alternativeName>
</protein>
<evidence type="ECO:0000256" key="4">
    <source>
        <dbReference type="ARBA" id="ARBA00022679"/>
    </source>
</evidence>
<dbReference type="GeneID" id="85228768"/>
<dbReference type="HAMAP" id="MF_00165">
    <property type="entry name" value="Thymidylate_kinase"/>
    <property type="match status" value="1"/>
</dbReference>
<evidence type="ECO:0000256" key="7">
    <source>
        <dbReference type="ARBA" id="ARBA00022777"/>
    </source>
</evidence>
<keyword evidence="14" id="KW-1185">Reference proteome</keyword>
<dbReference type="Proteomes" id="UP001301797">
    <property type="component" value="Chromosome"/>
</dbReference>
<evidence type="ECO:0000256" key="11">
    <source>
        <dbReference type="HAMAP-Rule" id="MF_00165"/>
    </source>
</evidence>
<evidence type="ECO:0000313" key="14">
    <source>
        <dbReference type="Proteomes" id="UP001301797"/>
    </source>
</evidence>
<evidence type="ECO:0000256" key="2">
    <source>
        <dbReference type="ARBA" id="ARBA00012980"/>
    </source>
</evidence>
<dbReference type="GO" id="GO:0006227">
    <property type="term" value="P:dUDP biosynthetic process"/>
    <property type="evidence" value="ECO:0007669"/>
    <property type="project" value="TreeGrafter"/>
</dbReference>
<evidence type="ECO:0000256" key="3">
    <source>
        <dbReference type="ARBA" id="ARBA00013355"/>
    </source>
</evidence>
<organism evidence="13 14">
    <name type="scientific">Methanochimaera problematica</name>
    <dbReference type="NCBI Taxonomy" id="2609417"/>
    <lineage>
        <taxon>Archaea</taxon>
        <taxon>Methanobacteriati</taxon>
        <taxon>Methanobacteriota</taxon>
        <taxon>Stenosarchaea group</taxon>
        <taxon>Methanomicrobia</taxon>
        <taxon>Methanomicrobiales</taxon>
        <taxon>Methanomicrobiaceae</taxon>
        <taxon>Methanochimaera</taxon>
    </lineage>
</organism>
<dbReference type="SUPFAM" id="SSF52540">
    <property type="entry name" value="P-loop containing nucleoside triphosphate hydrolases"/>
    <property type="match status" value="1"/>
</dbReference>
<keyword evidence="5 11" id="KW-0545">Nucleotide biosynthesis</keyword>
<dbReference type="EMBL" id="CP043875">
    <property type="protein sequence ID" value="WOF15417.1"/>
    <property type="molecule type" value="Genomic_DNA"/>
</dbReference>
<dbReference type="PANTHER" id="PTHR10344:SF4">
    <property type="entry name" value="UMP-CMP KINASE 2, MITOCHONDRIAL"/>
    <property type="match status" value="1"/>
</dbReference>
<evidence type="ECO:0000256" key="9">
    <source>
        <dbReference type="ARBA" id="ARBA00029962"/>
    </source>
</evidence>
<keyword evidence="6 11" id="KW-0547">Nucleotide-binding</keyword>
<dbReference type="PANTHER" id="PTHR10344">
    <property type="entry name" value="THYMIDYLATE KINASE"/>
    <property type="match status" value="1"/>
</dbReference>
<evidence type="ECO:0000256" key="6">
    <source>
        <dbReference type="ARBA" id="ARBA00022741"/>
    </source>
</evidence>
<dbReference type="GO" id="GO:0006233">
    <property type="term" value="P:dTDP biosynthetic process"/>
    <property type="evidence" value="ECO:0007669"/>
    <property type="project" value="InterPro"/>
</dbReference>
<evidence type="ECO:0000259" key="12">
    <source>
        <dbReference type="Pfam" id="PF02223"/>
    </source>
</evidence>
<evidence type="ECO:0000256" key="5">
    <source>
        <dbReference type="ARBA" id="ARBA00022727"/>
    </source>
</evidence>
<dbReference type="GO" id="GO:0005737">
    <property type="term" value="C:cytoplasm"/>
    <property type="evidence" value="ECO:0007669"/>
    <property type="project" value="TreeGrafter"/>
</dbReference>
<keyword evidence="8 11" id="KW-0067">ATP-binding</keyword>
<dbReference type="GO" id="GO:0004798">
    <property type="term" value="F:dTMP kinase activity"/>
    <property type="evidence" value="ECO:0007669"/>
    <property type="project" value="UniProtKB-UniRule"/>
</dbReference>
<dbReference type="RefSeq" id="WP_317136990.1">
    <property type="nucleotide sequence ID" value="NZ_CP043875.1"/>
</dbReference>
<accession>A0AA97FAN5</accession>
<proteinExistence type="inferred from homology"/>
<sequence length="201" mass="22733">MLITIEGIDGSGKSTLIENLKNELKDINPVFTREPGATWIGEQVRRGIAEEIDPVAEALLFVADHAAHLDVVIRPGLSKNLTIISDRYTDSRYAYQSVTLKNHLIDPVGWLRLVHNEWTVRPDKTFLLVIDPEISIQRIKNEREGNEHFERLETLKGVQSAYLKLAAEEPDRFVIIDAEKDRDEIASFVAGEIRNLHNNGA</sequence>
<feature type="binding site" evidence="11">
    <location>
        <begin position="7"/>
        <end position="14"/>
    </location>
    <ligand>
        <name>ATP</name>
        <dbReference type="ChEBI" id="CHEBI:30616"/>
    </ligand>
</feature>
<evidence type="ECO:0000313" key="13">
    <source>
        <dbReference type="EMBL" id="WOF15417.1"/>
    </source>
</evidence>
<comment type="similarity">
    <text evidence="1 11">Belongs to the thymidylate kinase family.</text>
</comment>
<dbReference type="CDD" id="cd01672">
    <property type="entry name" value="TMPK"/>
    <property type="match status" value="1"/>
</dbReference>
<evidence type="ECO:0000256" key="10">
    <source>
        <dbReference type="ARBA" id="ARBA00048743"/>
    </source>
</evidence>
<reference evidence="13 14" key="1">
    <citation type="submission" date="2019-09" db="EMBL/GenBank/DDBJ databases">
        <title>The complete genome of Methanoplanus sp. FWC-SCC4.</title>
        <authorList>
            <person name="Chen S.-C."/>
            <person name="Zhou Y.-Z."/>
            <person name="Lai M.-C."/>
        </authorList>
    </citation>
    <scope>NUCLEOTIDE SEQUENCE [LARGE SCALE GENOMIC DNA]</scope>
    <source>
        <strain evidence="13 14">FWC-SCC4</strain>
    </source>
</reference>
<dbReference type="InterPro" id="IPR027417">
    <property type="entry name" value="P-loop_NTPase"/>
</dbReference>
<comment type="catalytic activity">
    <reaction evidence="10 11">
        <text>dTMP + ATP = dTDP + ADP</text>
        <dbReference type="Rhea" id="RHEA:13517"/>
        <dbReference type="ChEBI" id="CHEBI:30616"/>
        <dbReference type="ChEBI" id="CHEBI:58369"/>
        <dbReference type="ChEBI" id="CHEBI:63528"/>
        <dbReference type="ChEBI" id="CHEBI:456216"/>
        <dbReference type="EC" id="2.7.4.9"/>
    </reaction>
</comment>
<dbReference type="Pfam" id="PF02223">
    <property type="entry name" value="Thymidylate_kin"/>
    <property type="match status" value="1"/>
</dbReference>
<evidence type="ECO:0000256" key="8">
    <source>
        <dbReference type="ARBA" id="ARBA00022840"/>
    </source>
</evidence>
<dbReference type="GO" id="GO:0005524">
    <property type="term" value="F:ATP binding"/>
    <property type="evidence" value="ECO:0007669"/>
    <property type="project" value="UniProtKB-UniRule"/>
</dbReference>
<dbReference type="EC" id="2.7.4.9" evidence="2 11"/>
<keyword evidence="7 11" id="KW-0418">Kinase</keyword>
<evidence type="ECO:0000256" key="1">
    <source>
        <dbReference type="ARBA" id="ARBA00009776"/>
    </source>
</evidence>
<dbReference type="GO" id="GO:0006235">
    <property type="term" value="P:dTTP biosynthetic process"/>
    <property type="evidence" value="ECO:0007669"/>
    <property type="project" value="UniProtKB-UniRule"/>
</dbReference>
<dbReference type="InterPro" id="IPR018094">
    <property type="entry name" value="Thymidylate_kinase"/>
</dbReference>
<dbReference type="KEGG" id="mefw:F1737_01320"/>
<name>A0AA97FAN5_9EURY</name>
<dbReference type="NCBIfam" id="TIGR00041">
    <property type="entry name" value="DTMP_kinase"/>
    <property type="match status" value="1"/>
</dbReference>
<dbReference type="AlphaFoldDB" id="A0AA97FAN5"/>
<gene>
    <name evidence="11" type="primary">tmk</name>
    <name evidence="13" type="ORF">F1737_01320</name>
</gene>
<dbReference type="InterPro" id="IPR039430">
    <property type="entry name" value="Thymidylate_kin-like_dom"/>
</dbReference>
<keyword evidence="4 11" id="KW-0808">Transferase</keyword>